<dbReference type="Proteomes" id="UP000270094">
    <property type="component" value="Unassembled WGS sequence"/>
</dbReference>
<keyword evidence="1" id="KW-0694">RNA-binding</keyword>
<sequence length="148" mass="16785">MTAASKVFDLTDLLDRRHIGILIGKNGFNLKRIQNKTKAILQMERKEGDKTIKLCITGLPLAVEAARIEIHELLLQILRKNGHRIENIKSISGAQLDLGWDENGFTSLKIYGDYRRIVLATNMVKERLDTFSPTVRNTAVLNKKTNEN</sequence>
<protein>
    <recommendedName>
        <fullName evidence="2">K Homology domain-containing protein</fullName>
    </recommendedName>
</protein>
<organism evidence="3 4">
    <name type="scientific">Strongylus vulgaris</name>
    <name type="common">Blood worm</name>
    <dbReference type="NCBI Taxonomy" id="40348"/>
    <lineage>
        <taxon>Eukaryota</taxon>
        <taxon>Metazoa</taxon>
        <taxon>Ecdysozoa</taxon>
        <taxon>Nematoda</taxon>
        <taxon>Chromadorea</taxon>
        <taxon>Rhabditida</taxon>
        <taxon>Rhabditina</taxon>
        <taxon>Rhabditomorpha</taxon>
        <taxon>Strongyloidea</taxon>
        <taxon>Strongylidae</taxon>
        <taxon>Strongylus</taxon>
    </lineage>
</organism>
<feature type="domain" description="K Homology" evidence="2">
    <location>
        <begin position="2"/>
        <end position="75"/>
    </location>
</feature>
<dbReference type="PROSITE" id="PS50084">
    <property type="entry name" value="KH_TYPE_1"/>
    <property type="match status" value="1"/>
</dbReference>
<evidence type="ECO:0000313" key="4">
    <source>
        <dbReference type="Proteomes" id="UP000270094"/>
    </source>
</evidence>
<dbReference type="GO" id="GO:0003723">
    <property type="term" value="F:RNA binding"/>
    <property type="evidence" value="ECO:0007669"/>
    <property type="project" value="UniProtKB-UniRule"/>
</dbReference>
<evidence type="ECO:0000259" key="2">
    <source>
        <dbReference type="SMART" id="SM00322"/>
    </source>
</evidence>
<name>A0A3P7ID07_STRVU</name>
<proteinExistence type="predicted"/>
<keyword evidence="4" id="KW-1185">Reference proteome</keyword>
<dbReference type="Gene3D" id="3.30.1370.10">
    <property type="entry name" value="K Homology domain, type 1"/>
    <property type="match status" value="1"/>
</dbReference>
<dbReference type="InterPro" id="IPR004087">
    <property type="entry name" value="KH_dom"/>
</dbReference>
<reference evidence="3 4" key="1">
    <citation type="submission" date="2018-11" db="EMBL/GenBank/DDBJ databases">
        <authorList>
            <consortium name="Pathogen Informatics"/>
        </authorList>
    </citation>
    <scope>NUCLEOTIDE SEQUENCE [LARGE SCALE GENOMIC DNA]</scope>
</reference>
<dbReference type="SMART" id="SM00322">
    <property type="entry name" value="KH"/>
    <property type="match status" value="1"/>
</dbReference>
<dbReference type="OrthoDB" id="9995375at2759"/>
<dbReference type="SUPFAM" id="SSF54791">
    <property type="entry name" value="Eukaryotic type KH-domain (KH-domain type I)"/>
    <property type="match status" value="1"/>
</dbReference>
<gene>
    <name evidence="3" type="ORF">SVUK_LOCUS721</name>
</gene>
<dbReference type="EMBL" id="UYYB01001262">
    <property type="protein sequence ID" value="VDM65723.1"/>
    <property type="molecule type" value="Genomic_DNA"/>
</dbReference>
<dbReference type="Pfam" id="PF00013">
    <property type="entry name" value="KH_1"/>
    <property type="match status" value="1"/>
</dbReference>
<dbReference type="InterPro" id="IPR036612">
    <property type="entry name" value="KH_dom_type_1_sf"/>
</dbReference>
<evidence type="ECO:0000313" key="3">
    <source>
        <dbReference type="EMBL" id="VDM65723.1"/>
    </source>
</evidence>
<evidence type="ECO:0000256" key="1">
    <source>
        <dbReference type="PROSITE-ProRule" id="PRU00117"/>
    </source>
</evidence>
<dbReference type="AlphaFoldDB" id="A0A3P7ID07"/>
<dbReference type="InterPro" id="IPR004088">
    <property type="entry name" value="KH_dom_type_1"/>
</dbReference>
<accession>A0A3P7ID07</accession>